<dbReference type="GO" id="GO:0016491">
    <property type="term" value="F:oxidoreductase activity"/>
    <property type="evidence" value="ECO:0007669"/>
    <property type="project" value="UniProtKB-KW"/>
</dbReference>
<dbReference type="PANTHER" id="PTHR11748">
    <property type="entry name" value="D-LACTATE DEHYDROGENASE"/>
    <property type="match status" value="1"/>
</dbReference>
<comment type="cofactor">
    <cofactor evidence="1">
        <name>FAD</name>
        <dbReference type="ChEBI" id="CHEBI:57692"/>
    </cofactor>
</comment>
<reference evidence="6 7" key="1">
    <citation type="submission" date="2018-06" db="EMBL/GenBank/DDBJ databases">
        <title>Genomic Encyclopedia of Type Strains, Phase IV (KMG-IV): sequencing the most valuable type-strain genomes for metagenomic binning, comparative biology and taxonomic classification.</title>
        <authorList>
            <person name="Goeker M."/>
        </authorList>
    </citation>
    <scope>NUCLEOTIDE SEQUENCE [LARGE SCALE GENOMIC DNA]</scope>
    <source>
        <strain evidence="6 7">DSM 26720</strain>
    </source>
</reference>
<dbReference type="InterPro" id="IPR016166">
    <property type="entry name" value="FAD-bd_PCMH"/>
</dbReference>
<dbReference type="Gene3D" id="1.10.45.10">
    <property type="entry name" value="Vanillyl-alcohol Oxidase, Chain A, domain 4"/>
    <property type="match status" value="1"/>
</dbReference>
<dbReference type="Pfam" id="PF02913">
    <property type="entry name" value="FAD-oxidase_C"/>
    <property type="match status" value="1"/>
</dbReference>
<dbReference type="InterPro" id="IPR016171">
    <property type="entry name" value="Vanillyl_alc_oxidase_C-sub2"/>
</dbReference>
<dbReference type="InterPro" id="IPR006094">
    <property type="entry name" value="Oxid_FAD_bind_N"/>
</dbReference>
<dbReference type="PROSITE" id="PS51387">
    <property type="entry name" value="FAD_PCMH"/>
    <property type="match status" value="1"/>
</dbReference>
<dbReference type="SUPFAM" id="SSF55103">
    <property type="entry name" value="FAD-linked oxidases, C-terminal domain"/>
    <property type="match status" value="1"/>
</dbReference>
<dbReference type="SUPFAM" id="SSF56176">
    <property type="entry name" value="FAD-binding/transporter-associated domain-like"/>
    <property type="match status" value="1"/>
</dbReference>
<dbReference type="Pfam" id="PF01565">
    <property type="entry name" value="FAD_binding_4"/>
    <property type="match status" value="1"/>
</dbReference>
<sequence>MSDINLIKPRDEADVLETVQWALANGEALEIIGHGSKRMIGHPIEAKHILDVSGLNGVTLYEPNELVLSAKAGTPLAEIEQLLFDNGQCFHFEPMDYGPLLSGESGGGTLGGMLATNLAGPRRIKAGAARDHILGVRVVSGRGELFKSGGRVVKNVTGYDLSKGMANSWGTLGVATEVTFKVLPRPETVATLALRGLDDETAARAMAMAMGSREEVASAAHLPPSVAWRFLGGQLGGDAATILRIEGFAPSVKHRISRLQTIFSGMGPGVGSRAGNTEILEEAESLQFWAEVRDVLPYVKKGDQRAIWRVSMAPMQGWQMVDEFRRYAGVDAFYDWQGGLIWMRMEADPEAEILRRLIAKYGGGHATLVRATENTRNKTAIFQPQEAALAALTQRLKRQFDPQNILNPGRIYRIPAGA</sequence>
<dbReference type="RefSeq" id="WP_111574850.1">
    <property type="nucleotide sequence ID" value="NZ_JBHEEY010000002.1"/>
</dbReference>
<dbReference type="NCBIfam" id="NF008439">
    <property type="entry name" value="PRK11282.1"/>
    <property type="match status" value="1"/>
</dbReference>
<dbReference type="EMBL" id="QLMK01000003">
    <property type="protein sequence ID" value="RAK31095.1"/>
    <property type="molecule type" value="Genomic_DNA"/>
</dbReference>
<dbReference type="InterPro" id="IPR016169">
    <property type="entry name" value="FAD-bd_PCMH_sub2"/>
</dbReference>
<protein>
    <submittedName>
        <fullName evidence="6">Glycolate oxidase FAD binding subunit</fullName>
    </submittedName>
</protein>
<evidence type="ECO:0000259" key="5">
    <source>
        <dbReference type="PROSITE" id="PS51387"/>
    </source>
</evidence>
<feature type="domain" description="FAD-binding PCMH-type" evidence="5">
    <location>
        <begin position="1"/>
        <end position="185"/>
    </location>
</feature>
<evidence type="ECO:0000313" key="6">
    <source>
        <dbReference type="EMBL" id="RAK31095.1"/>
    </source>
</evidence>
<keyword evidence="3" id="KW-0274">FAD</keyword>
<dbReference type="OrthoDB" id="9811557at2"/>
<keyword evidence="2" id="KW-0285">Flavoprotein</keyword>
<dbReference type="PANTHER" id="PTHR11748:SF103">
    <property type="entry name" value="GLYCOLATE OXIDASE SUBUNIT GLCE"/>
    <property type="match status" value="1"/>
</dbReference>
<accession>A0A364JX93</accession>
<dbReference type="InterPro" id="IPR016164">
    <property type="entry name" value="FAD-linked_Oxase-like_C"/>
</dbReference>
<dbReference type="Proteomes" id="UP000249453">
    <property type="component" value="Unassembled WGS sequence"/>
</dbReference>
<evidence type="ECO:0000256" key="4">
    <source>
        <dbReference type="ARBA" id="ARBA00023002"/>
    </source>
</evidence>
<name>A0A364JX93_9HYPH</name>
<gene>
    <name evidence="6" type="ORF">C7374_103234</name>
</gene>
<dbReference type="GO" id="GO:0071949">
    <property type="term" value="F:FAD binding"/>
    <property type="evidence" value="ECO:0007669"/>
    <property type="project" value="InterPro"/>
</dbReference>
<dbReference type="AlphaFoldDB" id="A0A364JX93"/>
<evidence type="ECO:0000256" key="1">
    <source>
        <dbReference type="ARBA" id="ARBA00001974"/>
    </source>
</evidence>
<evidence type="ECO:0000256" key="3">
    <source>
        <dbReference type="ARBA" id="ARBA00022827"/>
    </source>
</evidence>
<dbReference type="InterPro" id="IPR004113">
    <property type="entry name" value="FAD-bd_oxidored_4_C"/>
</dbReference>
<comment type="caution">
    <text evidence="6">The sequence shown here is derived from an EMBL/GenBank/DDBJ whole genome shotgun (WGS) entry which is preliminary data.</text>
</comment>
<keyword evidence="4" id="KW-0560">Oxidoreductase</keyword>
<keyword evidence="7" id="KW-1185">Reference proteome</keyword>
<dbReference type="InterPro" id="IPR036318">
    <property type="entry name" value="FAD-bd_PCMH-like_sf"/>
</dbReference>
<proteinExistence type="predicted"/>
<organism evidence="6 7">
    <name type="scientific">Falsochrobactrum ovis</name>
    <dbReference type="NCBI Taxonomy" id="1293442"/>
    <lineage>
        <taxon>Bacteria</taxon>
        <taxon>Pseudomonadati</taxon>
        <taxon>Pseudomonadota</taxon>
        <taxon>Alphaproteobacteria</taxon>
        <taxon>Hyphomicrobiales</taxon>
        <taxon>Brucellaceae</taxon>
        <taxon>Falsochrobactrum</taxon>
    </lineage>
</organism>
<evidence type="ECO:0000313" key="7">
    <source>
        <dbReference type="Proteomes" id="UP000249453"/>
    </source>
</evidence>
<dbReference type="Gene3D" id="3.30.465.10">
    <property type="match status" value="1"/>
</dbReference>
<evidence type="ECO:0000256" key="2">
    <source>
        <dbReference type="ARBA" id="ARBA00022630"/>
    </source>
</evidence>